<reference evidence="2" key="1">
    <citation type="submission" date="2020-06" db="EMBL/GenBank/DDBJ databases">
        <authorList>
            <person name="Dong N."/>
        </authorList>
    </citation>
    <scope>NUCLEOTIDE SEQUENCE</scope>
    <source>
        <strain evidence="2">R1692</strain>
    </source>
</reference>
<proteinExistence type="predicted"/>
<dbReference type="Proteomes" id="UP001170954">
    <property type="component" value="Unassembled WGS sequence"/>
</dbReference>
<dbReference type="InterPro" id="IPR049349">
    <property type="entry name" value="DUF2264_N"/>
</dbReference>
<dbReference type="Pfam" id="PF10022">
    <property type="entry name" value="DUF2264"/>
    <property type="match status" value="1"/>
</dbReference>
<dbReference type="PIRSF" id="PIRSF014753">
    <property type="entry name" value="UCP014753"/>
    <property type="match status" value="1"/>
</dbReference>
<dbReference type="PANTHER" id="PTHR35339:SF3">
    <property type="entry name" value="DUF2264 DOMAIN-CONTAINING PROTEIN"/>
    <property type="match status" value="1"/>
</dbReference>
<evidence type="ECO:0000259" key="1">
    <source>
        <dbReference type="Pfam" id="PF10022"/>
    </source>
</evidence>
<dbReference type="EMBL" id="JACAGK010000098">
    <property type="protein sequence ID" value="MDM1050452.1"/>
    <property type="molecule type" value="Genomic_DNA"/>
</dbReference>
<dbReference type="RefSeq" id="WP_286652460.1">
    <property type="nucleotide sequence ID" value="NZ_JACAGK010000098.1"/>
</dbReference>
<comment type="caution">
    <text evidence="2">The sequence shown here is derived from an EMBL/GenBank/DDBJ whole genome shotgun (WGS) entry which is preliminary data.</text>
</comment>
<reference evidence="2" key="2">
    <citation type="journal article" date="2022" name="Sci. Total Environ.">
        <title>Prevalence, transmission, and molecular epidemiology of tet(X)-positive bacteria among humans, animals, and environmental niches in China: An epidemiological, and genomic-based study.</title>
        <authorList>
            <person name="Dong N."/>
            <person name="Zeng Y."/>
            <person name="Cai C."/>
            <person name="Sun C."/>
            <person name="Lu J."/>
            <person name="Liu C."/>
            <person name="Zhou H."/>
            <person name="Sun Q."/>
            <person name="Shu L."/>
            <person name="Wang H."/>
            <person name="Wang Y."/>
            <person name="Wang S."/>
            <person name="Wu C."/>
            <person name="Chan E.W."/>
            <person name="Chen G."/>
            <person name="Shen Z."/>
            <person name="Chen S."/>
            <person name="Zhang R."/>
        </authorList>
    </citation>
    <scope>NUCLEOTIDE SEQUENCE</scope>
    <source>
        <strain evidence="2">R1692</strain>
    </source>
</reference>
<keyword evidence="3" id="KW-1185">Reference proteome</keyword>
<evidence type="ECO:0000313" key="3">
    <source>
        <dbReference type="Proteomes" id="UP001170954"/>
    </source>
</evidence>
<protein>
    <submittedName>
        <fullName evidence="2">DUF2264 domain-containing protein</fullName>
    </submittedName>
</protein>
<gene>
    <name evidence="2" type="ORF">HX018_19625</name>
</gene>
<evidence type="ECO:0000313" key="2">
    <source>
        <dbReference type="EMBL" id="MDM1050452.1"/>
    </source>
</evidence>
<dbReference type="PANTHER" id="PTHR35339">
    <property type="entry name" value="LINALOOL DEHYDRATASE_ISOMERASE DOMAIN-CONTAINING PROTEIN"/>
    <property type="match status" value="1"/>
</dbReference>
<accession>A0ABT7NTA4</accession>
<sequence>MKRRTWIQKAGLLFGGFTLAKTSLHGSEIKMQHSISEYDTSNDRAYWVSVISKMATPILENISKGTFQKNMPMIVSESFDSRNSKVGYLEAFGRLMAGIAPWLALPADNSNEGKIRGKFLQQALLGIQHGVDPSSPDYFAWRDKSTQTLVDAAHLALGLLRAPKALWEPLPENTKKQLIEEFKHIRWITPHQSNWLLFASMTETFLLTVGVEPDRKKIDHAIDKFDKDWYVGDGWYSDGARFSYDYYNGYVIHCMLVETLKHNAQVSPAYQEKYDRAYKRMQRYAEHLERMISPEGYYPVIGRSSTYRNGGFQPLSAVALDKKLPATLKPSQVRGAMTAMLKKIYSHDIYDKYGWLVLGLTSSQQGNIADSYTNTGSLYEASLSFLTLGLPADDEFWTAKAEPWTSQKAFSGQKFPKDYYVTY</sequence>
<name>A0ABT7NTA4_9SPHI</name>
<feature type="domain" description="DUF2264" evidence="1">
    <location>
        <begin position="43"/>
        <end position="404"/>
    </location>
</feature>
<dbReference type="InterPro" id="IPR016624">
    <property type="entry name" value="UCP014753"/>
</dbReference>
<organism evidence="2 3">
    <name type="scientific">Sphingobacterium hotanense</name>
    <dbReference type="NCBI Taxonomy" id="649196"/>
    <lineage>
        <taxon>Bacteria</taxon>
        <taxon>Pseudomonadati</taxon>
        <taxon>Bacteroidota</taxon>
        <taxon>Sphingobacteriia</taxon>
        <taxon>Sphingobacteriales</taxon>
        <taxon>Sphingobacteriaceae</taxon>
        <taxon>Sphingobacterium</taxon>
    </lineage>
</organism>